<protein>
    <submittedName>
        <fullName evidence="2">Acetyltransferase</fullName>
    </submittedName>
</protein>
<evidence type="ECO:0000259" key="1">
    <source>
        <dbReference type="PROSITE" id="PS51186"/>
    </source>
</evidence>
<dbReference type="Proteomes" id="UP000616547">
    <property type="component" value="Unassembled WGS sequence"/>
</dbReference>
<sequence length="157" mass="17977">MKYSKKKDLSQDIQVKHFSELSAREVFCISRIRDEVFVSEQQITVPELDDQDLDAYHVFLLNEEATDSLAAARFFNDDGRYYIGRVAVQKSARHRGIASQLLRAIEQYVSENQLTTELYLHAQASARDFYLANGYHDVGPVFMEAGIPHQMMVKSIA</sequence>
<dbReference type="CDD" id="cd04301">
    <property type="entry name" value="NAT_SF"/>
    <property type="match status" value="1"/>
</dbReference>
<feature type="domain" description="N-acetyltransferase" evidence="1">
    <location>
        <begin position="16"/>
        <end position="157"/>
    </location>
</feature>
<keyword evidence="3" id="KW-1185">Reference proteome</keyword>
<dbReference type="Gene3D" id="3.40.630.30">
    <property type="match status" value="1"/>
</dbReference>
<dbReference type="SUPFAM" id="SSF55729">
    <property type="entry name" value="Acyl-CoA N-acyltransferases (Nat)"/>
    <property type="match status" value="1"/>
</dbReference>
<dbReference type="InterPro" id="IPR016181">
    <property type="entry name" value="Acyl_CoA_acyltransferase"/>
</dbReference>
<dbReference type="EMBL" id="BOCI01000061">
    <property type="protein sequence ID" value="GHW00513.1"/>
    <property type="molecule type" value="Genomic_DNA"/>
</dbReference>
<evidence type="ECO:0000313" key="2">
    <source>
        <dbReference type="EMBL" id="GHW00513.1"/>
    </source>
</evidence>
<evidence type="ECO:0000313" key="3">
    <source>
        <dbReference type="Proteomes" id="UP000616547"/>
    </source>
</evidence>
<dbReference type="InterPro" id="IPR000182">
    <property type="entry name" value="GNAT_dom"/>
</dbReference>
<gene>
    <name evidence="2" type="ORF">lacNasYZ03_02000</name>
</gene>
<name>A0ABQ3W2J4_9LACO</name>
<dbReference type="Pfam" id="PF13673">
    <property type="entry name" value="Acetyltransf_10"/>
    <property type="match status" value="1"/>
</dbReference>
<proteinExistence type="predicted"/>
<accession>A0ABQ3W2J4</accession>
<organism evidence="2 3">
    <name type="scientific">Lactobacillus nasalidis</name>
    <dbReference type="NCBI Taxonomy" id="2797258"/>
    <lineage>
        <taxon>Bacteria</taxon>
        <taxon>Bacillati</taxon>
        <taxon>Bacillota</taxon>
        <taxon>Bacilli</taxon>
        <taxon>Lactobacillales</taxon>
        <taxon>Lactobacillaceae</taxon>
        <taxon>Lactobacillus</taxon>
    </lineage>
</organism>
<reference evidence="3" key="1">
    <citation type="submission" date="2021-01" db="EMBL/GenBank/DDBJ databases">
        <title>Draft genome sequence of Nasalis larvatus strain YZ03.</title>
        <authorList>
            <person name="Suzuki-Hashido N."/>
            <person name="Tsuchida S."/>
            <person name="Hayakawa T."/>
        </authorList>
    </citation>
    <scope>NUCLEOTIDE SEQUENCE [LARGE SCALE GENOMIC DNA]</scope>
    <source>
        <strain evidence="3">YZ03</strain>
    </source>
</reference>
<dbReference type="PROSITE" id="PS51186">
    <property type="entry name" value="GNAT"/>
    <property type="match status" value="1"/>
</dbReference>
<comment type="caution">
    <text evidence="2">The sequence shown here is derived from an EMBL/GenBank/DDBJ whole genome shotgun (WGS) entry which is preliminary data.</text>
</comment>